<gene>
    <name evidence="1" type="ORF">M378DRAFT_160056</name>
</gene>
<dbReference type="AlphaFoldDB" id="A0A0C2SUK1"/>
<sequence>MPRIQAMLGRRMACFHYASRILLDRSTFVGISDKGPPHSLFLHCHSAHVTFGSFLGN</sequence>
<dbReference type="Proteomes" id="UP000054549">
    <property type="component" value="Unassembled WGS sequence"/>
</dbReference>
<reference evidence="1 2" key="1">
    <citation type="submission" date="2014-04" db="EMBL/GenBank/DDBJ databases">
        <title>Evolutionary Origins and Diversification of the Mycorrhizal Mutualists.</title>
        <authorList>
            <consortium name="DOE Joint Genome Institute"/>
            <consortium name="Mycorrhizal Genomics Consortium"/>
            <person name="Kohler A."/>
            <person name="Kuo A."/>
            <person name="Nagy L.G."/>
            <person name="Floudas D."/>
            <person name="Copeland A."/>
            <person name="Barry K.W."/>
            <person name="Cichocki N."/>
            <person name="Veneault-Fourrey C."/>
            <person name="LaButti K."/>
            <person name="Lindquist E.A."/>
            <person name="Lipzen A."/>
            <person name="Lundell T."/>
            <person name="Morin E."/>
            <person name="Murat C."/>
            <person name="Riley R."/>
            <person name="Ohm R."/>
            <person name="Sun H."/>
            <person name="Tunlid A."/>
            <person name="Henrissat B."/>
            <person name="Grigoriev I.V."/>
            <person name="Hibbett D.S."/>
            <person name="Martin F."/>
        </authorList>
    </citation>
    <scope>NUCLEOTIDE SEQUENCE [LARGE SCALE GENOMIC DNA]</scope>
    <source>
        <strain evidence="1 2">Koide BX008</strain>
    </source>
</reference>
<keyword evidence="2" id="KW-1185">Reference proteome</keyword>
<accession>A0A0C2SUK1</accession>
<evidence type="ECO:0000313" key="2">
    <source>
        <dbReference type="Proteomes" id="UP000054549"/>
    </source>
</evidence>
<protein>
    <submittedName>
        <fullName evidence="1">Uncharacterized protein</fullName>
    </submittedName>
</protein>
<organism evidence="1 2">
    <name type="scientific">Amanita muscaria (strain Koide BX008)</name>
    <dbReference type="NCBI Taxonomy" id="946122"/>
    <lineage>
        <taxon>Eukaryota</taxon>
        <taxon>Fungi</taxon>
        <taxon>Dikarya</taxon>
        <taxon>Basidiomycota</taxon>
        <taxon>Agaricomycotina</taxon>
        <taxon>Agaricomycetes</taxon>
        <taxon>Agaricomycetidae</taxon>
        <taxon>Agaricales</taxon>
        <taxon>Pluteineae</taxon>
        <taxon>Amanitaceae</taxon>
        <taxon>Amanita</taxon>
    </lineage>
</organism>
<dbReference type="HOGENOM" id="CLU_2996068_0_0_1"/>
<proteinExistence type="predicted"/>
<dbReference type="EMBL" id="KN818233">
    <property type="protein sequence ID" value="KIL67080.1"/>
    <property type="molecule type" value="Genomic_DNA"/>
</dbReference>
<name>A0A0C2SUK1_AMAMK</name>
<evidence type="ECO:0000313" key="1">
    <source>
        <dbReference type="EMBL" id="KIL67080.1"/>
    </source>
</evidence>
<dbReference type="InParanoid" id="A0A0C2SUK1"/>